<keyword evidence="1" id="KW-0812">Transmembrane</keyword>
<name>A0ABX5QQY3_9BACT</name>
<dbReference type="PANTHER" id="PTHR35984:SF1">
    <property type="entry name" value="PERIPLASMIC SERINE PROTEASE"/>
    <property type="match status" value="1"/>
</dbReference>
<evidence type="ECO:0000313" key="2">
    <source>
        <dbReference type="EMBL" id="QAV32875.1"/>
    </source>
</evidence>
<organism evidence="2 3">
    <name type="scientific">Fervidobacterium changbaicum</name>
    <dbReference type="NCBI Taxonomy" id="310769"/>
    <lineage>
        <taxon>Bacteria</taxon>
        <taxon>Thermotogati</taxon>
        <taxon>Thermotogota</taxon>
        <taxon>Thermotogae</taxon>
        <taxon>Thermotogales</taxon>
        <taxon>Fervidobacteriaceae</taxon>
        <taxon>Fervidobacterium</taxon>
    </lineage>
</organism>
<dbReference type="Pfam" id="PF01972">
    <property type="entry name" value="SDH_protease"/>
    <property type="match status" value="1"/>
</dbReference>
<dbReference type="NCBIfam" id="NF047768">
    <property type="entry name" value="Clp_like_SDH"/>
    <property type="match status" value="1"/>
</dbReference>
<gene>
    <name evidence="2" type="ORF">CBS1_03340</name>
</gene>
<accession>A0ABX5QQY3</accession>
<dbReference type="InterPro" id="IPR002825">
    <property type="entry name" value="Pept_S49_ser-pept_pro"/>
</dbReference>
<dbReference type="SUPFAM" id="SSF52096">
    <property type="entry name" value="ClpP/crotonase"/>
    <property type="match status" value="1"/>
</dbReference>
<reference evidence="2 3" key="1">
    <citation type="submission" date="2018-01" db="EMBL/GenBank/DDBJ databases">
        <title>The whole genome sequencing and assembly of Fervidobacterium changbaicum CBS-1 strain.</title>
        <authorList>
            <person name="Kim J.-Y."/>
            <person name="Park M.-K."/>
            <person name="Yi H."/>
            <person name="Bahn Y.-S."/>
            <person name="Kim J.F."/>
            <person name="Lee D.-W."/>
        </authorList>
    </citation>
    <scope>NUCLEOTIDE SEQUENCE [LARGE SCALE GENOMIC DNA]</scope>
    <source>
        <strain evidence="2 3">CBS-1</strain>
    </source>
</reference>
<protein>
    <recommendedName>
        <fullName evidence="4">Serine protease, ClpP class</fullName>
    </recommendedName>
</protein>
<dbReference type="EMBL" id="CP026721">
    <property type="protein sequence ID" value="QAV32875.1"/>
    <property type="molecule type" value="Genomic_DNA"/>
</dbReference>
<sequence>MLDIFTIIFQIFWMVLIFSSFAPLFRNFSLHSSREAIIRQIEQKRKSRVITLIHRQESLSFFGFGIRKFIDIEDSEEVLRAIKMTPDDMAIDFIIHTPGGLVLAAEQIANALRKHKGKVTVFVPHYAMSGGTLIALAADEIVMDENAVLGPVDPQLGQYPAASILSVLEKKNINDIDDQTLILADIAQKAMKQMKEYVTDLLKEKYPDKAEKLAEDLVSGKWTHDYPITVEKARELGIKVSTDMPKEIYALMSLYKNPTSGKPSVNYVPINYKNE</sequence>
<keyword evidence="1" id="KW-0472">Membrane</keyword>
<dbReference type="Proteomes" id="UP000288947">
    <property type="component" value="Chromosome"/>
</dbReference>
<evidence type="ECO:0008006" key="4">
    <source>
        <dbReference type="Google" id="ProtNLM"/>
    </source>
</evidence>
<proteinExistence type="predicted"/>
<evidence type="ECO:0000313" key="3">
    <source>
        <dbReference type="Proteomes" id="UP000288947"/>
    </source>
</evidence>
<dbReference type="InterPro" id="IPR029045">
    <property type="entry name" value="ClpP/crotonase-like_dom_sf"/>
</dbReference>
<feature type="transmembrane region" description="Helical" evidence="1">
    <location>
        <begin position="6"/>
        <end position="25"/>
    </location>
</feature>
<dbReference type="PANTHER" id="PTHR35984">
    <property type="entry name" value="PERIPLASMIC SERINE PROTEASE"/>
    <property type="match status" value="1"/>
</dbReference>
<evidence type="ECO:0000256" key="1">
    <source>
        <dbReference type="SAM" id="Phobius"/>
    </source>
</evidence>
<keyword evidence="3" id="KW-1185">Reference proteome</keyword>
<dbReference type="Gene3D" id="3.90.226.10">
    <property type="entry name" value="2-enoyl-CoA Hydratase, Chain A, domain 1"/>
    <property type="match status" value="1"/>
</dbReference>
<keyword evidence="1" id="KW-1133">Transmembrane helix</keyword>